<dbReference type="GO" id="GO:0019363">
    <property type="term" value="P:pyridine nucleotide biosynthetic process"/>
    <property type="evidence" value="ECO:0007669"/>
    <property type="project" value="UniProtKB-KW"/>
</dbReference>
<dbReference type="Proteomes" id="UP000606974">
    <property type="component" value="Unassembled WGS sequence"/>
</dbReference>
<name>A0A8H7AIP9_9EURO</name>
<dbReference type="InterPro" id="IPR036380">
    <property type="entry name" value="Isochorismatase-like_sf"/>
</dbReference>
<dbReference type="EMBL" id="JAACFV010000037">
    <property type="protein sequence ID" value="KAF7509798.1"/>
    <property type="molecule type" value="Genomic_DNA"/>
</dbReference>
<feature type="compositionally biased region" description="Polar residues" evidence="8">
    <location>
        <begin position="311"/>
        <end position="326"/>
    </location>
</feature>
<dbReference type="PANTHER" id="PTHR11080">
    <property type="entry name" value="PYRAZINAMIDASE/NICOTINAMIDASE"/>
    <property type="match status" value="1"/>
</dbReference>
<evidence type="ECO:0000313" key="11">
    <source>
        <dbReference type="Proteomes" id="UP000606974"/>
    </source>
</evidence>
<evidence type="ECO:0000313" key="10">
    <source>
        <dbReference type="EMBL" id="KAF7509798.1"/>
    </source>
</evidence>
<proteinExistence type="inferred from homology"/>
<accession>A0A8H7AIP9</accession>
<comment type="pathway">
    <text evidence="5">Cofactor biosynthesis; nicotinate biosynthesis; nicotinate from nicotinamide: step 1/1.</text>
</comment>
<feature type="domain" description="F-box" evidence="9">
    <location>
        <begin position="332"/>
        <end position="381"/>
    </location>
</feature>
<dbReference type="CDD" id="cd01011">
    <property type="entry name" value="nicotinamidase"/>
    <property type="match status" value="1"/>
</dbReference>
<dbReference type="Pfam" id="PF00857">
    <property type="entry name" value="Isochorismatase"/>
    <property type="match status" value="1"/>
</dbReference>
<keyword evidence="3" id="KW-0479">Metal-binding</keyword>
<evidence type="ECO:0000256" key="5">
    <source>
        <dbReference type="ARBA" id="ARBA00037900"/>
    </source>
</evidence>
<dbReference type="Gene3D" id="3.40.50.850">
    <property type="entry name" value="Isochorismatase-like"/>
    <property type="match status" value="1"/>
</dbReference>
<dbReference type="SUPFAM" id="SSF52499">
    <property type="entry name" value="Isochorismatase-like hydrolases"/>
    <property type="match status" value="1"/>
</dbReference>
<evidence type="ECO:0000256" key="4">
    <source>
        <dbReference type="ARBA" id="ARBA00022801"/>
    </source>
</evidence>
<feature type="region of interest" description="Disordered" evidence="8">
    <location>
        <begin position="304"/>
        <end position="330"/>
    </location>
</feature>
<dbReference type="GO" id="GO:0046872">
    <property type="term" value="F:metal ion binding"/>
    <property type="evidence" value="ECO:0007669"/>
    <property type="project" value="UniProtKB-KW"/>
</dbReference>
<protein>
    <recommendedName>
        <fullName evidence="6">nicotinamidase</fullName>
        <ecNumber evidence="6">3.5.1.19</ecNumber>
    </recommendedName>
    <alternativeName>
        <fullName evidence="7">Nicotinamide deamidase</fullName>
    </alternativeName>
</protein>
<evidence type="ECO:0000256" key="2">
    <source>
        <dbReference type="ARBA" id="ARBA00022642"/>
    </source>
</evidence>
<evidence type="ECO:0000259" key="9">
    <source>
        <dbReference type="PROSITE" id="PS50181"/>
    </source>
</evidence>
<evidence type="ECO:0000256" key="7">
    <source>
        <dbReference type="ARBA" id="ARBA00043224"/>
    </source>
</evidence>
<dbReference type="InterPro" id="IPR001810">
    <property type="entry name" value="F-box_dom"/>
</dbReference>
<evidence type="ECO:0000256" key="1">
    <source>
        <dbReference type="ARBA" id="ARBA00006336"/>
    </source>
</evidence>
<dbReference type="InterPro" id="IPR052347">
    <property type="entry name" value="Isochorismatase_Nicotinamidase"/>
</dbReference>
<dbReference type="OrthoDB" id="3341310at2759"/>
<sequence>MACEEPTFRPGLIVVDFQNDFCPPDGSLAVAGGRDLAPLINSLISLPGFVIKIATQDFHPANHISFATNHPPPNNEPFESFIELKNWVVGREDEKVKQRLWPPHCVQGTKGAAFNDDFQQEKVDVVVQKGMDEKSEMYSVFADAFGNFNCEGRGVSHNVVELLKDKAVSSLFIVGLAGDYCVRYTALDAVKAGFAVYVVEEGTKCVDLEQGWADAVRAFKLSGVNVVQANGPEISKTLTKFCRNTYSASLGLEPRGSSMSRFIRPRKSDTWSGSSISTMAKLGIATLEGMEGVTRNRMRRGVLHVGLTPGPDSSTAAYQPPSSGGHSSRPDRPVLLRFPVEVLKNILEYLEPIWLIQVAAAYPDINTILGFEQSNRIWYDALPAALFLEPESFQDEVLVENRKMVYTSGDGTDTTLQLSTNYLRNETFYYGSTRSSRFALPVLLGLSELSLNLDFSYDITHPHDRRFYPTTPTRVRVMALGGPYQPWLDYRQEITGHLHYNMRCCICLELTGRYRRYKQIWGLKWCIKCFDLYMLNPAQVSKIPGLDMLIKRFAHVSRIRLREKPQNHEYRPMVDEILRARIGIDFETAVNVQCYILQLLQTWKGGHQSEQLRVNRSRLRRDIVKRAQEIWQGITLQGNENLLEKTGNVAVRRLAIQKKIIVHARERWAPASVLPTFLFHSRLLTDADLWLPYDPDEQWLPDPTLQLETSRDVLRAGTGWVDQKAREMLLELVIYKPDMVISTWVKAAEQWHIQRITQDLYSGKYLNLEYGGHRLRRLEDVGTPGNNRLDVIAKKLRIDPLFPVGTLTEHENKMAVASFIRLIRHRCAGCPINNLLILPCGLKEIVQHFGQYHPYEFWLNDKWTVRG</sequence>
<dbReference type="InterPro" id="IPR000868">
    <property type="entry name" value="Isochorismatase-like_dom"/>
</dbReference>
<dbReference type="PANTHER" id="PTHR11080:SF2">
    <property type="entry name" value="LD05707P"/>
    <property type="match status" value="1"/>
</dbReference>
<gene>
    <name evidence="10" type="ORF">GJ744_007493</name>
</gene>
<keyword evidence="11" id="KW-1185">Reference proteome</keyword>
<evidence type="ECO:0000256" key="8">
    <source>
        <dbReference type="SAM" id="MobiDB-lite"/>
    </source>
</evidence>
<organism evidence="10 11">
    <name type="scientific">Endocarpon pusillum</name>
    <dbReference type="NCBI Taxonomy" id="364733"/>
    <lineage>
        <taxon>Eukaryota</taxon>
        <taxon>Fungi</taxon>
        <taxon>Dikarya</taxon>
        <taxon>Ascomycota</taxon>
        <taxon>Pezizomycotina</taxon>
        <taxon>Eurotiomycetes</taxon>
        <taxon>Chaetothyriomycetidae</taxon>
        <taxon>Verrucariales</taxon>
        <taxon>Verrucariaceae</taxon>
        <taxon>Endocarpon</taxon>
    </lineage>
</organism>
<comment type="caution">
    <text evidence="10">The sequence shown here is derived from an EMBL/GenBank/DDBJ whole genome shotgun (WGS) entry which is preliminary data.</text>
</comment>
<dbReference type="AlphaFoldDB" id="A0A8H7AIP9"/>
<dbReference type="EC" id="3.5.1.19" evidence="6"/>
<comment type="similarity">
    <text evidence="1">Belongs to the isochorismatase family.</text>
</comment>
<keyword evidence="4" id="KW-0378">Hydrolase</keyword>
<evidence type="ECO:0000256" key="3">
    <source>
        <dbReference type="ARBA" id="ARBA00022723"/>
    </source>
</evidence>
<keyword evidence="2" id="KW-0662">Pyridine nucleotide biosynthesis</keyword>
<reference evidence="10" key="1">
    <citation type="submission" date="2020-02" db="EMBL/GenBank/DDBJ databases">
        <authorList>
            <person name="Palmer J.M."/>
        </authorList>
    </citation>
    <scope>NUCLEOTIDE SEQUENCE</scope>
    <source>
        <strain evidence="10">EPUS1.4</strain>
        <tissue evidence="10">Thallus</tissue>
    </source>
</reference>
<evidence type="ECO:0000256" key="6">
    <source>
        <dbReference type="ARBA" id="ARBA00039017"/>
    </source>
</evidence>
<dbReference type="PROSITE" id="PS50181">
    <property type="entry name" value="FBOX"/>
    <property type="match status" value="1"/>
</dbReference>
<dbReference type="GO" id="GO:0008936">
    <property type="term" value="F:nicotinamidase activity"/>
    <property type="evidence" value="ECO:0007669"/>
    <property type="project" value="UniProtKB-EC"/>
</dbReference>